<evidence type="ECO:0000259" key="2">
    <source>
        <dbReference type="Pfam" id="PF01882"/>
    </source>
</evidence>
<dbReference type="Pfam" id="PF01882">
    <property type="entry name" value="DUF58"/>
    <property type="match status" value="1"/>
</dbReference>
<gene>
    <name evidence="3" type="ORF">GCM10011309_10640</name>
</gene>
<dbReference type="Proteomes" id="UP000600865">
    <property type="component" value="Unassembled WGS sequence"/>
</dbReference>
<dbReference type="RefSeq" id="WP_189582322.1">
    <property type="nucleotide sequence ID" value="NZ_BMYV01000001.1"/>
</dbReference>
<dbReference type="InterPro" id="IPR002881">
    <property type="entry name" value="DUF58"/>
</dbReference>
<reference evidence="3 4" key="1">
    <citation type="journal article" date="2014" name="Int. J. Syst. Evol. Microbiol.">
        <title>Complete genome sequence of Corynebacterium casei LMG S-19264T (=DSM 44701T), isolated from a smear-ripened cheese.</title>
        <authorList>
            <consortium name="US DOE Joint Genome Institute (JGI-PGF)"/>
            <person name="Walter F."/>
            <person name="Albersmeier A."/>
            <person name="Kalinowski J."/>
            <person name="Ruckert C."/>
        </authorList>
    </citation>
    <scope>NUCLEOTIDE SEQUENCE [LARGE SCALE GENOMIC DNA]</scope>
    <source>
        <strain evidence="3 4">KCTC 23968</strain>
    </source>
</reference>
<keyword evidence="4" id="KW-1185">Reference proteome</keyword>
<dbReference type="PANTHER" id="PTHR33608">
    <property type="entry name" value="BLL2464 PROTEIN"/>
    <property type="match status" value="1"/>
</dbReference>
<keyword evidence="1" id="KW-0175">Coiled coil</keyword>
<evidence type="ECO:0000313" key="4">
    <source>
        <dbReference type="Proteomes" id="UP000600865"/>
    </source>
</evidence>
<organism evidence="3 4">
    <name type="scientific">Litorimonas cladophorae</name>
    <dbReference type="NCBI Taxonomy" id="1220491"/>
    <lineage>
        <taxon>Bacteria</taxon>
        <taxon>Pseudomonadati</taxon>
        <taxon>Pseudomonadota</taxon>
        <taxon>Alphaproteobacteria</taxon>
        <taxon>Maricaulales</taxon>
        <taxon>Robiginitomaculaceae</taxon>
    </lineage>
</organism>
<proteinExistence type="predicted"/>
<comment type="caution">
    <text evidence="3">The sequence shown here is derived from an EMBL/GenBank/DDBJ whole genome shotgun (WGS) entry which is preliminary data.</text>
</comment>
<sequence length="291" mass="32706">MARLARHRDIRTQALSLSQGYPALLAEAERVAAVVASGVHGRRRAGQGETFWQYRNYQTTDAASQIDWRRSARGDQVFVRDNEWEAANTVYLWPDTRPGMEWGSDKTLPTKADRGRVLSLAIANLLMKAGERCALIGLQDRARSGRVGYERLAEAMMRDQTDERALDADIAAHSRLVIASDFLDPVEDWRRRLSRLSGRPVTGIMLQIIDPAEEAFPYKGRVNMSAPASGRRFLLGRAETAREEYQKRLADHNAQIANTASRLGWTLIRHRTDEPATMALNALYQTLSGQT</sequence>
<accession>A0A918KG52</accession>
<evidence type="ECO:0000313" key="3">
    <source>
        <dbReference type="EMBL" id="GGX62540.1"/>
    </source>
</evidence>
<dbReference type="EMBL" id="BMYV01000001">
    <property type="protein sequence ID" value="GGX62540.1"/>
    <property type="molecule type" value="Genomic_DNA"/>
</dbReference>
<name>A0A918KG52_9PROT</name>
<dbReference type="PANTHER" id="PTHR33608:SF6">
    <property type="entry name" value="BLL2464 PROTEIN"/>
    <property type="match status" value="1"/>
</dbReference>
<protein>
    <recommendedName>
        <fullName evidence="2">DUF58 domain-containing protein</fullName>
    </recommendedName>
</protein>
<evidence type="ECO:0000256" key="1">
    <source>
        <dbReference type="SAM" id="Coils"/>
    </source>
</evidence>
<dbReference type="AlphaFoldDB" id="A0A918KG52"/>
<feature type="coiled-coil region" evidence="1">
    <location>
        <begin position="235"/>
        <end position="262"/>
    </location>
</feature>
<feature type="domain" description="DUF58" evidence="2">
    <location>
        <begin position="53"/>
        <end position="254"/>
    </location>
</feature>